<accession>U4KT61</accession>
<protein>
    <recommendedName>
        <fullName evidence="4">Thioredoxin domain-containing protein</fullName>
    </recommendedName>
</protein>
<dbReference type="InterPro" id="IPR036249">
    <property type="entry name" value="Thioredoxin-like_sf"/>
</dbReference>
<gene>
    <name evidence="2" type="ORF">BN85311080</name>
</gene>
<sequence length="177" mass="19875">MKKSYKNPKVTVKPLNLIIVGLVITIFVALIILLQPNDQKKIYKAYSSAGSTNLVEDHVFKTISVNDLIKKIDSKEPVVFYFGYTGCAYCVSEIGYYDLEFKNAGLQDSLKYIYYLEATKVSDSNITKLQTKYSIELNATPKVYFFNEGAKVSDRASENSGSTAAQIRAFFSKIDVE</sequence>
<organism evidence="2 3">
    <name type="scientific">Acholeplasma brassicae</name>
    <dbReference type="NCBI Taxonomy" id="61635"/>
    <lineage>
        <taxon>Bacteria</taxon>
        <taxon>Bacillati</taxon>
        <taxon>Mycoplasmatota</taxon>
        <taxon>Mollicutes</taxon>
        <taxon>Acholeplasmatales</taxon>
        <taxon>Acholeplasmataceae</taxon>
        <taxon>Acholeplasma</taxon>
    </lineage>
</organism>
<dbReference type="SUPFAM" id="SSF52833">
    <property type="entry name" value="Thioredoxin-like"/>
    <property type="match status" value="1"/>
</dbReference>
<dbReference type="AlphaFoldDB" id="U4KT61"/>
<evidence type="ECO:0008006" key="4">
    <source>
        <dbReference type="Google" id="ProtNLM"/>
    </source>
</evidence>
<feature type="transmembrane region" description="Helical" evidence="1">
    <location>
        <begin position="15"/>
        <end position="34"/>
    </location>
</feature>
<dbReference type="Pfam" id="PF20207">
    <property type="entry name" value="DUF6568"/>
    <property type="match status" value="1"/>
</dbReference>
<keyword evidence="1" id="KW-1133">Transmembrane helix</keyword>
<proteinExistence type="predicted"/>
<dbReference type="RefSeq" id="WP_030004989.1">
    <property type="nucleotide sequence ID" value="NC_022549.1"/>
</dbReference>
<keyword evidence="3" id="KW-1185">Reference proteome</keyword>
<dbReference type="EMBL" id="FO681348">
    <property type="protein sequence ID" value="CCV66129.1"/>
    <property type="molecule type" value="Genomic_DNA"/>
</dbReference>
<reference evidence="2 3" key="1">
    <citation type="journal article" date="2013" name="J. Mol. Microbiol. Biotechnol.">
        <title>Analysis of the Complete Genomes of Acholeplasma brassicae , A. palmae and A. laidlawii and Their Comparison to the Obligate Parasites from ' Candidatus Phytoplasma'.</title>
        <authorList>
            <person name="Kube M."/>
            <person name="Siewert C."/>
            <person name="Migdoll A.M."/>
            <person name="Duduk B."/>
            <person name="Holz S."/>
            <person name="Rabus R."/>
            <person name="Seemuller E."/>
            <person name="Mitrovic J."/>
            <person name="Muller I."/>
            <person name="Buttner C."/>
            <person name="Reinhardt R."/>
        </authorList>
    </citation>
    <scope>NUCLEOTIDE SEQUENCE [LARGE SCALE GENOMIC DNA]</scope>
    <source>
        <strain evidence="3">0502</strain>
    </source>
</reference>
<dbReference type="STRING" id="61635.BN85311080"/>
<evidence type="ECO:0000313" key="2">
    <source>
        <dbReference type="EMBL" id="CCV66129.1"/>
    </source>
</evidence>
<dbReference type="InterPro" id="IPR046698">
    <property type="entry name" value="PedC-like"/>
</dbReference>
<name>U4KT61_9MOLU</name>
<keyword evidence="1" id="KW-0812">Transmembrane</keyword>
<evidence type="ECO:0000256" key="1">
    <source>
        <dbReference type="SAM" id="Phobius"/>
    </source>
</evidence>
<dbReference type="KEGG" id="abra:BN85311080"/>
<dbReference type="Proteomes" id="UP000032737">
    <property type="component" value="Chromosome"/>
</dbReference>
<keyword evidence="1" id="KW-0472">Membrane</keyword>
<dbReference type="Gene3D" id="3.40.30.10">
    <property type="entry name" value="Glutaredoxin"/>
    <property type="match status" value="1"/>
</dbReference>
<dbReference type="HOGENOM" id="CLU_1514710_0_0_14"/>
<evidence type="ECO:0000313" key="3">
    <source>
        <dbReference type="Proteomes" id="UP000032737"/>
    </source>
</evidence>